<name>A0A2S0KJQ6_9ACTN</name>
<feature type="region of interest" description="Disordered" evidence="1">
    <location>
        <begin position="1"/>
        <end position="67"/>
    </location>
</feature>
<proteinExistence type="predicted"/>
<dbReference type="RefSeq" id="WP_105943596.1">
    <property type="nucleotide sequence ID" value="NZ_CP027433.1"/>
</dbReference>
<evidence type="ECO:0000313" key="2">
    <source>
        <dbReference type="EMBL" id="AVM01893.1"/>
    </source>
</evidence>
<keyword evidence="3" id="KW-1185">Reference proteome</keyword>
<dbReference type="AlphaFoldDB" id="A0A2S0KJQ6"/>
<dbReference type="KEGG" id="git:C6V83_18110"/>
<feature type="compositionally biased region" description="Basic and acidic residues" evidence="1">
    <location>
        <begin position="58"/>
        <end position="67"/>
    </location>
</feature>
<evidence type="ECO:0000313" key="3">
    <source>
        <dbReference type="Proteomes" id="UP000239814"/>
    </source>
</evidence>
<gene>
    <name evidence="2" type="ORF">C6V83_18110</name>
</gene>
<organism evidence="2 3">
    <name type="scientific">Gordonia iterans</name>
    <dbReference type="NCBI Taxonomy" id="1004901"/>
    <lineage>
        <taxon>Bacteria</taxon>
        <taxon>Bacillati</taxon>
        <taxon>Actinomycetota</taxon>
        <taxon>Actinomycetes</taxon>
        <taxon>Mycobacteriales</taxon>
        <taxon>Gordoniaceae</taxon>
        <taxon>Gordonia</taxon>
    </lineage>
</organism>
<evidence type="ECO:0000256" key="1">
    <source>
        <dbReference type="SAM" id="MobiDB-lite"/>
    </source>
</evidence>
<reference evidence="2 3" key="1">
    <citation type="submission" date="2018-03" db="EMBL/GenBank/DDBJ databases">
        <title>Characteristics and genome of n-alkane degrading marine bacteria Gordonia iterans isolated from crude oil contaminated in Tae-an, South Korea.</title>
        <authorList>
            <person name="Lee S.-S."/>
            <person name="Kim H."/>
        </authorList>
    </citation>
    <scope>NUCLEOTIDE SEQUENCE [LARGE SCALE GENOMIC DNA]</scope>
    <source>
        <strain evidence="2 3">Co17</strain>
    </source>
</reference>
<sequence>MSDDDLTELMEDAAARDKNPQVYEAAFTEWARRQPDVEPAPDDLPPPPDPWDEPDPTASDRLDMLRAERDDALERLRAEAHEDDASWQEDLDRYEVYSVLIAHEEKLTASPRDADAVDEASSGAVSRDGTAEVEISAAQRKQWEIMEQAEQMAAAEGISYEEALGRVQGLDPEQVRRREFVRLGRELGYSATSFNKLVDEVHQDYEYDMQLRMEDHARGHVIAREHRERPDFWSWWNENGKSVFRMTDAEARKYLSPEAKEFFDEVGGRVSKSDLVTLIEAGRLSESLDPEAIQIAFSQWDGRHKRGDYLQ</sequence>
<accession>A0A2S0KJQ6</accession>
<protein>
    <submittedName>
        <fullName evidence="2">Uncharacterized protein</fullName>
    </submittedName>
</protein>
<dbReference type="OrthoDB" id="9764088at2"/>
<dbReference type="Proteomes" id="UP000239814">
    <property type="component" value="Chromosome"/>
</dbReference>
<dbReference type="EMBL" id="CP027433">
    <property type="protein sequence ID" value="AVM01893.1"/>
    <property type="molecule type" value="Genomic_DNA"/>
</dbReference>
<feature type="compositionally biased region" description="Acidic residues" evidence="1">
    <location>
        <begin position="1"/>
        <end position="11"/>
    </location>
</feature>